<keyword evidence="1" id="KW-0067">ATP-binding</keyword>
<organism evidence="3 4">
    <name type="scientific">Clostridium aceticum</name>
    <dbReference type="NCBI Taxonomy" id="84022"/>
    <lineage>
        <taxon>Bacteria</taxon>
        <taxon>Bacillati</taxon>
        <taxon>Bacillota</taxon>
        <taxon>Clostridia</taxon>
        <taxon>Eubacteriales</taxon>
        <taxon>Clostridiaceae</taxon>
        <taxon>Clostridium</taxon>
    </lineage>
</organism>
<dbReference type="RefSeq" id="WP_052661187.1">
    <property type="nucleotide sequence ID" value="NZ_CP009687.1"/>
</dbReference>
<dbReference type="InterPro" id="IPR026838">
    <property type="entry name" value="YheC/D"/>
</dbReference>
<proteinExistence type="predicted"/>
<dbReference type="AlphaFoldDB" id="A0A0G3WAG1"/>
<reference evidence="3 4" key="1">
    <citation type="submission" date="2014-10" db="EMBL/GenBank/DDBJ databases">
        <title>Genome sequence of Clostridium aceticum DSM 1496.</title>
        <authorList>
            <person name="Poehlein A."/>
            <person name="Schiel-Bengelsdorf B."/>
            <person name="Gottschalk G."/>
            <person name="Duerre P."/>
            <person name="Daniel R."/>
        </authorList>
    </citation>
    <scope>NUCLEOTIDE SEQUENCE [LARGE SCALE GENOMIC DNA]</scope>
    <source>
        <strain evidence="3 4">DSM 1496</strain>
    </source>
</reference>
<dbReference type="PROSITE" id="PS50975">
    <property type="entry name" value="ATP_GRASP"/>
    <property type="match status" value="1"/>
</dbReference>
<dbReference type="SUPFAM" id="SSF56059">
    <property type="entry name" value="Glutathione synthetase ATP-binding domain-like"/>
    <property type="match status" value="2"/>
</dbReference>
<dbReference type="GO" id="GO:0005524">
    <property type="term" value="F:ATP binding"/>
    <property type="evidence" value="ECO:0007669"/>
    <property type="project" value="UniProtKB-UniRule"/>
</dbReference>
<sequence length="914" mass="105103">MELIKDIEIRGTSSEENYLELSSDSSYIDMSSGKYILKAGMITTSADIRINHTDHKNNIFFLSEKLLEDLCIPSGSRLNLKFNSSTLVLGPIIGIFIKQEKIEYLKNGGWDSVYYFFQNIGIKYSSIVYFFTLSDIDWDQLKVYGYQWDINNVWTKSSYPLPKTIYDRCFGEQGRKNAYTLRKTIADKGLSIKLFNEVIKVCKRDTYEHLVNYPQINKHLPIFAPYSVKNLIQFINDFKSVYIKPDKLYKGKGVMKVTRKKGNFLIAFREEDANNKIFCKDCHSMVQQLTSLLFENQKYVLQAPIQLATFLGNRFDIRVMLQKKEPLTWEVTGINARIASEGSVITGPRSGGKVLKIKDVLAMSFPGREHEIIEQIELLSIKIGYKMEEKYGFLGELGIDLGIDVNGKVWLIEVNGRPLKVSFAALKDKAITNVIHQSLMFLSFSLCKFDIAPKIKLLSSRYYRLYFLKRFDDECFERVLFLNPQQMKVFMFKSGQKIVLQVGVSSAEVEVREQEMDTDSSIMYVSNTAFDELPCYYGEGVSLIMVSDCHLVLQPTVGMTISADSRDYLEETYEFEKTSLLALEKGIFLYYFTLDKIDWDRKLVLAHYLNPISKSWVKEYLPFPQVLYDMATFPFDIEKRLEAKEANKRMRKNYDLQVINAVRSLGKWETCNAITFFEEIKHFIPETTLLSPLALKSFLDNYDFIFAKSNYGSFGEEVIRIEEKEGNYLCRTGGSRVKEWEFYNITTLYEFLVKELDSKAILQKGIVLAKIGDRIFDMRILCQKDNRGKWKITALDFRIAPIGGVVTNYSAGAEEILVVPGENLLHPSLSWQSITDFTNKVLLALEATFGSMGEIGLDVGLDMQGNLWLIEANSKPNTIGYRELTTEDVCSEVYGLPLDYAEFLVKRMYNNIID</sequence>
<dbReference type="STRING" id="84022.CACET_c19100"/>
<evidence type="ECO:0000313" key="3">
    <source>
        <dbReference type="EMBL" id="AKL95358.1"/>
    </source>
</evidence>
<dbReference type="GO" id="GO:0046872">
    <property type="term" value="F:metal ion binding"/>
    <property type="evidence" value="ECO:0007669"/>
    <property type="project" value="InterPro"/>
</dbReference>
<dbReference type="InterPro" id="IPR011761">
    <property type="entry name" value="ATP-grasp"/>
</dbReference>
<protein>
    <submittedName>
        <fullName evidence="3">Endospore coat-associated protein YheD</fullName>
    </submittedName>
</protein>
<evidence type="ECO:0000259" key="2">
    <source>
        <dbReference type="PROSITE" id="PS50975"/>
    </source>
</evidence>
<keyword evidence="4" id="KW-1185">Reference proteome</keyword>
<feature type="domain" description="ATP-grasp" evidence="2">
    <location>
        <begin position="212"/>
        <end position="443"/>
    </location>
</feature>
<dbReference type="KEGG" id="cace:CACET_c19100"/>
<dbReference type="EMBL" id="CP009687">
    <property type="protein sequence ID" value="AKL95358.1"/>
    <property type="molecule type" value="Genomic_DNA"/>
</dbReference>
<dbReference type="PATRIC" id="fig|84022.6.peg.1905"/>
<dbReference type="Proteomes" id="UP000035704">
    <property type="component" value="Chromosome"/>
</dbReference>
<accession>A0A0G3WAG1</accession>
<dbReference type="OrthoDB" id="1809801at2"/>
<keyword evidence="1" id="KW-0547">Nucleotide-binding</keyword>
<gene>
    <name evidence="3" type="primary">yheD</name>
    <name evidence="3" type="ORF">CACET_c19100</name>
</gene>
<dbReference type="Pfam" id="PF14398">
    <property type="entry name" value="ATPgrasp_YheCD"/>
    <property type="match status" value="2"/>
</dbReference>
<name>A0A0G3WAG1_9CLOT</name>
<dbReference type="Gene3D" id="3.30.470.20">
    <property type="entry name" value="ATP-grasp fold, B domain"/>
    <property type="match status" value="1"/>
</dbReference>
<evidence type="ECO:0000313" key="4">
    <source>
        <dbReference type="Proteomes" id="UP000035704"/>
    </source>
</evidence>
<evidence type="ECO:0000256" key="1">
    <source>
        <dbReference type="PROSITE-ProRule" id="PRU00409"/>
    </source>
</evidence>